<accession>A0A6N9UJ91</accession>
<dbReference type="Gene3D" id="3.50.50.60">
    <property type="entry name" value="FAD/NAD(P)-binding domain"/>
    <property type="match status" value="1"/>
</dbReference>
<evidence type="ECO:0000256" key="1">
    <source>
        <dbReference type="ARBA" id="ARBA00023002"/>
    </source>
</evidence>
<reference evidence="5 6" key="1">
    <citation type="submission" date="2020-01" db="EMBL/GenBank/DDBJ databases">
        <title>Insect and environment-associated Actinomycetes.</title>
        <authorList>
            <person name="Currrie C."/>
            <person name="Chevrette M."/>
            <person name="Carlson C."/>
            <person name="Stubbendieck R."/>
            <person name="Wendt-Pienkowski E."/>
        </authorList>
    </citation>
    <scope>NUCLEOTIDE SEQUENCE [LARGE SCALE GENOMIC DNA]</scope>
    <source>
        <strain evidence="5 6">SID14172</strain>
    </source>
</reference>
<dbReference type="PANTHER" id="PTHR13789:SF268">
    <property type="entry name" value="5-METHYLPHENAZINE-1-CARBOXYLATE 1-MONOOXYGENASE"/>
    <property type="match status" value="1"/>
</dbReference>
<comment type="caution">
    <text evidence="5">The sequence shown here is derived from an EMBL/GenBank/DDBJ whole genome shotgun (WGS) entry which is preliminary data.</text>
</comment>
<dbReference type="EMBL" id="JAAGMB010000327">
    <property type="protein sequence ID" value="NEB17758.1"/>
    <property type="molecule type" value="Genomic_DNA"/>
</dbReference>
<evidence type="ECO:0000313" key="6">
    <source>
        <dbReference type="Proteomes" id="UP000469545"/>
    </source>
</evidence>
<dbReference type="Gene3D" id="3.30.9.30">
    <property type="match status" value="1"/>
</dbReference>
<keyword evidence="2" id="KW-0503">Monooxygenase</keyword>
<keyword evidence="6" id="KW-1185">Reference proteome</keyword>
<evidence type="ECO:0000259" key="4">
    <source>
        <dbReference type="Pfam" id="PF01494"/>
    </source>
</evidence>
<proteinExistence type="predicted"/>
<gene>
    <name evidence="5" type="ORF">G3I46_14710</name>
</gene>
<evidence type="ECO:0000256" key="3">
    <source>
        <dbReference type="SAM" id="MobiDB-lite"/>
    </source>
</evidence>
<dbReference type="Proteomes" id="UP000469545">
    <property type="component" value="Unassembled WGS sequence"/>
</dbReference>
<sequence length="432" mass="46091">MNILIAGAGIGGLTAALSLHAAGCEDVCVVEAAPEIRPLGAGINLLPNAVRELAALGLYEELLRRSVPLERLGYFNHHGQTVWSERRGHGAGHHWPQLAVFRGSLQELLAARVAERLGPDAVRTDARLTGFTVADSGRVRVDLGHRSRGGTASTVETDVLVGADGIRSAVRGTLYPQEGSPRSQGVVVWRGVTRSRPFMGGRSMVVMGDGRWKVVVYPLADLPDASGDVPVNWAASYTGDLDVRPAEVRDRFLPRFADWRCEDLVVRDVLGGAEPAQEFPMMDRDPLPRWSFGPVTLLGDAAHAMAPMGSNATTQAVVDARALAHAVSLHADPVHALREYDRERRPAMNRLQLMNRAKGPEVVIDLACARAPEGFTGTGTGDADDVLPHRELAAIAHAYATAAGTDPDSSNFPSPYGSPEGPAHPVRAGAAR</sequence>
<dbReference type="GO" id="GO:0071949">
    <property type="term" value="F:FAD binding"/>
    <property type="evidence" value="ECO:0007669"/>
    <property type="project" value="InterPro"/>
</dbReference>
<dbReference type="InterPro" id="IPR050493">
    <property type="entry name" value="FAD-dep_Monooxygenase_BioMet"/>
</dbReference>
<dbReference type="SUPFAM" id="SSF54373">
    <property type="entry name" value="FAD-linked reductases, C-terminal domain"/>
    <property type="match status" value="1"/>
</dbReference>
<dbReference type="AlphaFoldDB" id="A0A6N9UJ91"/>
<dbReference type="InterPro" id="IPR036188">
    <property type="entry name" value="FAD/NAD-bd_sf"/>
</dbReference>
<dbReference type="GO" id="GO:0004497">
    <property type="term" value="F:monooxygenase activity"/>
    <property type="evidence" value="ECO:0007669"/>
    <property type="project" value="UniProtKB-KW"/>
</dbReference>
<dbReference type="InterPro" id="IPR002938">
    <property type="entry name" value="FAD-bd"/>
</dbReference>
<feature type="region of interest" description="Disordered" evidence="3">
    <location>
        <begin position="403"/>
        <end position="432"/>
    </location>
</feature>
<keyword evidence="1" id="KW-0560">Oxidoreductase</keyword>
<protein>
    <submittedName>
        <fullName evidence="5">Flavin-dependent oxidoreductase</fullName>
    </submittedName>
</protein>
<feature type="domain" description="FAD-binding" evidence="4">
    <location>
        <begin position="2"/>
        <end position="350"/>
    </location>
</feature>
<evidence type="ECO:0000256" key="2">
    <source>
        <dbReference type="ARBA" id="ARBA00023033"/>
    </source>
</evidence>
<name>A0A6N9UJ91_9ACTN</name>
<dbReference type="PRINTS" id="PR00420">
    <property type="entry name" value="RNGMNOXGNASE"/>
</dbReference>
<dbReference type="SUPFAM" id="SSF51905">
    <property type="entry name" value="FAD/NAD(P)-binding domain"/>
    <property type="match status" value="1"/>
</dbReference>
<dbReference type="RefSeq" id="WP_164140363.1">
    <property type="nucleotide sequence ID" value="NZ_JAAGMB010000327.1"/>
</dbReference>
<organism evidence="5 6">
    <name type="scientific">Streptomyces coelicoflavus</name>
    <dbReference type="NCBI Taxonomy" id="285562"/>
    <lineage>
        <taxon>Bacteria</taxon>
        <taxon>Bacillati</taxon>
        <taxon>Actinomycetota</taxon>
        <taxon>Actinomycetes</taxon>
        <taxon>Kitasatosporales</taxon>
        <taxon>Streptomycetaceae</taxon>
        <taxon>Streptomyces</taxon>
    </lineage>
</organism>
<dbReference type="NCBIfam" id="NF005720">
    <property type="entry name" value="PRK07538.1"/>
    <property type="match status" value="1"/>
</dbReference>
<dbReference type="Pfam" id="PF01494">
    <property type="entry name" value="FAD_binding_3"/>
    <property type="match status" value="1"/>
</dbReference>
<dbReference type="PANTHER" id="PTHR13789">
    <property type="entry name" value="MONOOXYGENASE"/>
    <property type="match status" value="1"/>
</dbReference>
<evidence type="ECO:0000313" key="5">
    <source>
        <dbReference type="EMBL" id="NEB17758.1"/>
    </source>
</evidence>